<protein>
    <submittedName>
        <fullName evidence="3">Cold shock domain-containing protein</fullName>
    </submittedName>
</protein>
<gene>
    <name evidence="3" type="ORF">N8I84_39880</name>
</gene>
<evidence type="ECO:0000313" key="4">
    <source>
        <dbReference type="Proteomes" id="UP001061298"/>
    </source>
</evidence>
<evidence type="ECO:0000313" key="3">
    <source>
        <dbReference type="EMBL" id="UXY24811.1"/>
    </source>
</evidence>
<feature type="region of interest" description="Disordered" evidence="1">
    <location>
        <begin position="47"/>
        <end position="79"/>
    </location>
</feature>
<dbReference type="SUPFAM" id="SSF50249">
    <property type="entry name" value="Nucleic acid-binding proteins"/>
    <property type="match status" value="1"/>
</dbReference>
<sequence length="79" mass="8601">MSPSRGLPARTKYYGTTSGTVKWFNAEKGFGFIALVVTDRRRKRKKKVLPAAQLPAAEPERRIPPSTTATADEQPGGAN</sequence>
<dbReference type="Gene3D" id="2.40.50.140">
    <property type="entry name" value="Nucleic acid-binding proteins"/>
    <property type="match status" value="1"/>
</dbReference>
<evidence type="ECO:0000256" key="1">
    <source>
        <dbReference type="SAM" id="MobiDB-lite"/>
    </source>
</evidence>
<dbReference type="Proteomes" id="UP001061298">
    <property type="component" value="Chromosome"/>
</dbReference>
<proteinExistence type="predicted"/>
<keyword evidence="4" id="KW-1185">Reference proteome</keyword>
<organism evidence="3 4">
    <name type="scientific">Streptomyces cynarae</name>
    <dbReference type="NCBI Taxonomy" id="2981134"/>
    <lineage>
        <taxon>Bacteria</taxon>
        <taxon>Bacillati</taxon>
        <taxon>Actinomycetota</taxon>
        <taxon>Actinomycetes</taxon>
        <taxon>Kitasatosporales</taxon>
        <taxon>Streptomycetaceae</taxon>
        <taxon>Streptomyces</taxon>
    </lineage>
</organism>
<dbReference type="InterPro" id="IPR012340">
    <property type="entry name" value="NA-bd_OB-fold"/>
</dbReference>
<name>A0ABY6EDK7_9ACTN</name>
<evidence type="ECO:0000259" key="2">
    <source>
        <dbReference type="Pfam" id="PF00313"/>
    </source>
</evidence>
<feature type="domain" description="CSD" evidence="2">
    <location>
        <begin position="18"/>
        <end position="35"/>
    </location>
</feature>
<dbReference type="Pfam" id="PF00313">
    <property type="entry name" value="CSD"/>
    <property type="match status" value="1"/>
</dbReference>
<dbReference type="EMBL" id="CP106793">
    <property type="protein sequence ID" value="UXY24811.1"/>
    <property type="molecule type" value="Genomic_DNA"/>
</dbReference>
<dbReference type="RefSeq" id="WP_263235034.1">
    <property type="nucleotide sequence ID" value="NZ_CP106793.1"/>
</dbReference>
<dbReference type="InterPro" id="IPR002059">
    <property type="entry name" value="CSP_DNA-bd"/>
</dbReference>
<reference evidence="3" key="1">
    <citation type="submission" date="2022-10" db="EMBL/GenBank/DDBJ databases">
        <authorList>
            <person name="Mo P."/>
        </authorList>
    </citation>
    <scope>NUCLEOTIDE SEQUENCE</scope>
    <source>
        <strain evidence="3">HUAS 13-4</strain>
    </source>
</reference>
<accession>A0ABY6EDK7</accession>